<keyword evidence="1" id="KW-1133">Transmembrane helix</keyword>
<accession>A0ABW5CQN0</accession>
<organism evidence="2 3">
    <name type="scientific">Aureimonas populi</name>
    <dbReference type="NCBI Taxonomy" id="1701758"/>
    <lineage>
        <taxon>Bacteria</taxon>
        <taxon>Pseudomonadati</taxon>
        <taxon>Pseudomonadota</taxon>
        <taxon>Alphaproteobacteria</taxon>
        <taxon>Hyphomicrobiales</taxon>
        <taxon>Aurantimonadaceae</taxon>
        <taxon>Aureimonas</taxon>
    </lineage>
</organism>
<reference evidence="3" key="1">
    <citation type="journal article" date="2019" name="Int. J. Syst. Evol. Microbiol.">
        <title>The Global Catalogue of Microorganisms (GCM) 10K type strain sequencing project: providing services to taxonomists for standard genome sequencing and annotation.</title>
        <authorList>
            <consortium name="The Broad Institute Genomics Platform"/>
            <consortium name="The Broad Institute Genome Sequencing Center for Infectious Disease"/>
            <person name="Wu L."/>
            <person name="Ma J."/>
        </authorList>
    </citation>
    <scope>NUCLEOTIDE SEQUENCE [LARGE SCALE GENOMIC DNA]</scope>
    <source>
        <strain evidence="3">ZS-35-S2</strain>
    </source>
</reference>
<feature type="transmembrane region" description="Helical" evidence="1">
    <location>
        <begin position="35"/>
        <end position="54"/>
    </location>
</feature>
<keyword evidence="1" id="KW-0812">Transmembrane</keyword>
<feature type="transmembrane region" description="Helical" evidence="1">
    <location>
        <begin position="61"/>
        <end position="80"/>
    </location>
</feature>
<evidence type="ECO:0000313" key="3">
    <source>
        <dbReference type="Proteomes" id="UP001597371"/>
    </source>
</evidence>
<dbReference type="RefSeq" id="WP_209738083.1">
    <property type="nucleotide sequence ID" value="NZ_CP072611.1"/>
</dbReference>
<keyword evidence="3" id="KW-1185">Reference proteome</keyword>
<evidence type="ECO:0000256" key="1">
    <source>
        <dbReference type="SAM" id="Phobius"/>
    </source>
</evidence>
<protein>
    <submittedName>
        <fullName evidence="2">Uncharacterized protein</fullName>
    </submittedName>
</protein>
<dbReference type="Proteomes" id="UP001597371">
    <property type="component" value="Unassembled WGS sequence"/>
</dbReference>
<proteinExistence type="predicted"/>
<comment type="caution">
    <text evidence="2">The sequence shown here is derived from an EMBL/GenBank/DDBJ whole genome shotgun (WGS) entry which is preliminary data.</text>
</comment>
<evidence type="ECO:0000313" key="2">
    <source>
        <dbReference type="EMBL" id="MFD2239375.1"/>
    </source>
</evidence>
<name>A0ABW5CQN0_9HYPH</name>
<keyword evidence="1" id="KW-0472">Membrane</keyword>
<sequence>MRQAIAALGVLTARPSAFSGLPLVIVARGLQLRLALARIVAIALLLAGALFSLVKGLYWEEALVLTAIAALLGAYGPAIASETGAPSGRRRVGSL</sequence>
<dbReference type="EMBL" id="JBHUIJ010000028">
    <property type="protein sequence ID" value="MFD2239375.1"/>
    <property type="molecule type" value="Genomic_DNA"/>
</dbReference>
<gene>
    <name evidence="2" type="ORF">ACFSKQ_18150</name>
</gene>